<evidence type="ECO:0000313" key="7">
    <source>
        <dbReference type="EMBL" id="KJU81300.1"/>
    </source>
</evidence>
<dbReference type="EMBL" id="LACI01002734">
    <property type="protein sequence ID" value="KJU81300.1"/>
    <property type="molecule type" value="Genomic_DNA"/>
</dbReference>
<dbReference type="PANTHER" id="PTHR31760">
    <property type="entry name" value="S-ADENOSYL-L-METHIONINE-DEPENDENT METHYLTRANSFERASES SUPERFAMILY PROTEIN"/>
    <property type="match status" value="1"/>
</dbReference>
<feature type="binding site" evidence="6">
    <location>
        <begin position="129"/>
        <end position="130"/>
    </location>
    <ligand>
        <name>S-adenosyl-L-methionine</name>
        <dbReference type="ChEBI" id="CHEBI:59789"/>
    </ligand>
</feature>
<feature type="binding site" evidence="6">
    <location>
        <position position="83"/>
    </location>
    <ligand>
        <name>S-adenosyl-L-methionine</name>
        <dbReference type="ChEBI" id="CHEBI:59789"/>
    </ligand>
</feature>
<keyword evidence="2 6" id="KW-0698">rRNA processing</keyword>
<dbReference type="InterPro" id="IPR029063">
    <property type="entry name" value="SAM-dependent_MTases_sf"/>
</dbReference>
<feature type="binding site" evidence="6">
    <location>
        <position position="151"/>
    </location>
    <ligand>
        <name>S-adenosyl-L-methionine</name>
        <dbReference type="ChEBI" id="CHEBI:59789"/>
    </ligand>
</feature>
<dbReference type="EC" id="2.1.1.-" evidence="6"/>
<proteinExistence type="inferred from homology"/>
<keyword evidence="4 6" id="KW-0808">Transferase</keyword>
<dbReference type="NCBIfam" id="TIGR00138">
    <property type="entry name" value="rsmG_gidB"/>
    <property type="match status" value="1"/>
</dbReference>
<dbReference type="Proteomes" id="UP000033423">
    <property type="component" value="Unassembled WGS sequence"/>
</dbReference>
<evidence type="ECO:0000256" key="1">
    <source>
        <dbReference type="ARBA" id="ARBA00022490"/>
    </source>
</evidence>
<dbReference type="SUPFAM" id="SSF53335">
    <property type="entry name" value="S-adenosyl-L-methionine-dependent methyltransferases"/>
    <property type="match status" value="1"/>
</dbReference>
<feature type="binding site" evidence="6">
    <location>
        <begin position="101"/>
        <end position="103"/>
    </location>
    <ligand>
        <name>S-adenosyl-L-methionine</name>
        <dbReference type="ChEBI" id="CHEBI:59789"/>
    </ligand>
</feature>
<feature type="binding site" evidence="6">
    <location>
        <position position="78"/>
    </location>
    <ligand>
        <name>S-adenosyl-L-methionine</name>
        <dbReference type="ChEBI" id="CHEBI:59789"/>
    </ligand>
</feature>
<evidence type="ECO:0000313" key="8">
    <source>
        <dbReference type="Proteomes" id="UP000033423"/>
    </source>
</evidence>
<evidence type="ECO:0000256" key="4">
    <source>
        <dbReference type="ARBA" id="ARBA00022679"/>
    </source>
</evidence>
<reference evidence="7 8" key="1">
    <citation type="submission" date="2015-02" db="EMBL/GenBank/DDBJ databases">
        <title>Single-cell genomics of uncultivated deep-branching MTB reveals a conserved set of magnetosome genes.</title>
        <authorList>
            <person name="Kolinko S."/>
            <person name="Richter M."/>
            <person name="Glockner F.O."/>
            <person name="Brachmann A."/>
            <person name="Schuler D."/>
        </authorList>
    </citation>
    <scope>NUCLEOTIDE SEQUENCE [LARGE SCALE GENOMIC DNA]</scope>
    <source>
        <strain evidence="7">TM-1</strain>
    </source>
</reference>
<dbReference type="GO" id="GO:0005829">
    <property type="term" value="C:cytosol"/>
    <property type="evidence" value="ECO:0007669"/>
    <property type="project" value="TreeGrafter"/>
</dbReference>
<keyword evidence="5 6" id="KW-0949">S-adenosyl-L-methionine</keyword>
<evidence type="ECO:0000256" key="3">
    <source>
        <dbReference type="ARBA" id="ARBA00022603"/>
    </source>
</evidence>
<keyword evidence="3 6" id="KW-0489">Methyltransferase</keyword>
<dbReference type="InterPro" id="IPR003682">
    <property type="entry name" value="rRNA_ssu_MeTfrase_G"/>
</dbReference>
<dbReference type="PANTHER" id="PTHR31760:SF0">
    <property type="entry name" value="S-ADENOSYL-L-METHIONINE-DEPENDENT METHYLTRANSFERASES SUPERFAMILY PROTEIN"/>
    <property type="match status" value="1"/>
</dbReference>
<accession>A0A0F3GH94</accession>
<dbReference type="Gene3D" id="3.40.50.150">
    <property type="entry name" value="Vaccinia Virus protein VP39"/>
    <property type="match status" value="1"/>
</dbReference>
<comment type="caution">
    <text evidence="7">The sequence shown here is derived from an EMBL/GenBank/DDBJ whole genome shotgun (WGS) entry which is preliminary data.</text>
</comment>
<dbReference type="PATRIC" id="fig|29290.4.peg.8583"/>
<keyword evidence="8" id="KW-1185">Reference proteome</keyword>
<dbReference type="CDD" id="cd02440">
    <property type="entry name" value="AdoMet_MTases"/>
    <property type="match status" value="1"/>
</dbReference>
<comment type="function">
    <text evidence="6">Specifically methylates the N7 position of a guanine in 16S rRNA.</text>
</comment>
<name>A0A0F3GH94_9BACT</name>
<evidence type="ECO:0000256" key="2">
    <source>
        <dbReference type="ARBA" id="ARBA00022552"/>
    </source>
</evidence>
<dbReference type="HAMAP" id="MF_00074">
    <property type="entry name" value="16SrRNA_methyltr_G"/>
    <property type="match status" value="1"/>
</dbReference>
<dbReference type="GO" id="GO:0070043">
    <property type="term" value="F:rRNA (guanine-N7-)-methyltransferase activity"/>
    <property type="evidence" value="ECO:0007669"/>
    <property type="project" value="UniProtKB-UniRule"/>
</dbReference>
<comment type="subcellular location">
    <subcellularLocation>
        <location evidence="6">Cytoplasm</location>
    </subcellularLocation>
</comment>
<gene>
    <name evidence="6" type="primary">rsmG</name>
    <name evidence="7" type="ORF">MBAV_006507</name>
</gene>
<comment type="similarity">
    <text evidence="6">Belongs to the methyltransferase superfamily. RNA methyltransferase RsmG family.</text>
</comment>
<protein>
    <recommendedName>
        <fullName evidence="6">Ribosomal RNA small subunit methyltransferase G</fullName>
        <ecNumber evidence="6">2.1.1.-</ecNumber>
    </recommendedName>
    <alternativeName>
        <fullName evidence="6">16S rRNA 7-methylguanosine methyltransferase</fullName>
        <shortName evidence="6">16S rRNA m7G methyltransferase</shortName>
    </alternativeName>
</protein>
<dbReference type="Pfam" id="PF02527">
    <property type="entry name" value="GidB"/>
    <property type="match status" value="1"/>
</dbReference>
<dbReference type="PIRSF" id="PIRSF003078">
    <property type="entry name" value="GidB"/>
    <property type="match status" value="1"/>
</dbReference>
<evidence type="ECO:0000256" key="5">
    <source>
        <dbReference type="ARBA" id="ARBA00022691"/>
    </source>
</evidence>
<organism evidence="7 8">
    <name type="scientific">Candidatus Magnetobacterium bavaricum</name>
    <dbReference type="NCBI Taxonomy" id="29290"/>
    <lineage>
        <taxon>Bacteria</taxon>
        <taxon>Pseudomonadati</taxon>
        <taxon>Nitrospirota</taxon>
        <taxon>Thermodesulfovibrionia</taxon>
        <taxon>Thermodesulfovibrionales</taxon>
        <taxon>Candidatus Magnetobacteriaceae</taxon>
        <taxon>Candidatus Magnetobacterium</taxon>
    </lineage>
</organism>
<dbReference type="AlphaFoldDB" id="A0A0F3GH94"/>
<keyword evidence="1 6" id="KW-0963">Cytoplasm</keyword>
<sequence length="218" mass="23852">MHIPVEILREGLMALAIPATQWLIEAFTLYLNELKKWTRIHNLTAITEDVDIVRRHFLDSLLYLGSLAQDVRSVIDVGSGAGFPGIPLKLVRPELSLCLLEPTGKKAAFLRHMVAVLSLTGVSVVQGRVEDVTGILQGAMKGHTYDAAVVRSLFSVDAFLTKAVKLLKPGGIMVLSKGKDYEKELVGLSTDALHIQQLTIPTTDIQRFIITATAPMIN</sequence>
<evidence type="ECO:0000256" key="6">
    <source>
        <dbReference type="HAMAP-Rule" id="MF_00074"/>
    </source>
</evidence>